<proteinExistence type="predicted"/>
<dbReference type="AlphaFoldDB" id="A0A166A151"/>
<accession>A0A166A151</accession>
<evidence type="ECO:0000313" key="2">
    <source>
        <dbReference type="Proteomes" id="UP000077245"/>
    </source>
</evidence>
<gene>
    <name evidence="1" type="ORF">MBCUR_14290</name>
</gene>
<protein>
    <recommendedName>
        <fullName evidence="3">DUF4325 domain-containing protein</fullName>
    </recommendedName>
</protein>
<dbReference type="EMBL" id="LWMV01000188">
    <property type="protein sequence ID" value="KZX11433.1"/>
    <property type="molecule type" value="Genomic_DNA"/>
</dbReference>
<dbReference type="OrthoDB" id="78012at2157"/>
<keyword evidence="2" id="KW-1185">Reference proteome</keyword>
<name>A0A166A151_9EURY</name>
<dbReference type="PATRIC" id="fig|49547.3.peg.1527"/>
<evidence type="ECO:0008006" key="3">
    <source>
        <dbReference type="Google" id="ProtNLM"/>
    </source>
</evidence>
<dbReference type="STRING" id="49547.MBCUR_14290"/>
<organism evidence="1 2">
    <name type="scientific">Methanobrevibacter curvatus</name>
    <dbReference type="NCBI Taxonomy" id="49547"/>
    <lineage>
        <taxon>Archaea</taxon>
        <taxon>Methanobacteriati</taxon>
        <taxon>Methanobacteriota</taxon>
        <taxon>Methanomada group</taxon>
        <taxon>Methanobacteria</taxon>
        <taxon>Methanobacteriales</taxon>
        <taxon>Methanobacteriaceae</taxon>
        <taxon>Methanobrevibacter</taxon>
    </lineage>
</organism>
<dbReference type="Proteomes" id="UP000077245">
    <property type="component" value="Unassembled WGS sequence"/>
</dbReference>
<evidence type="ECO:0000313" key="1">
    <source>
        <dbReference type="EMBL" id="KZX11433.1"/>
    </source>
</evidence>
<comment type="caution">
    <text evidence="1">The sequence shown here is derived from an EMBL/GenBank/DDBJ whole genome shotgun (WGS) entry which is preliminary data.</text>
</comment>
<reference evidence="1 2" key="1">
    <citation type="submission" date="2016-04" db="EMBL/GenBank/DDBJ databases">
        <title>Genome sequence of Methanobrevibacter curvatus DSM 11111.</title>
        <authorList>
            <person name="Poehlein A."/>
            <person name="Seedorf H."/>
            <person name="Daniel R."/>
        </authorList>
    </citation>
    <scope>NUCLEOTIDE SEQUENCE [LARGE SCALE GENOMIC DNA]</scope>
    <source>
        <strain evidence="1 2">DSM 11111</strain>
    </source>
</reference>
<sequence>MNSKEDLIEIKIIESIHPNLGMNSSARNLFKKLNNTSAKNIKIDFTDVAFMSRSFTQEYIYQKSKTNKIIKEVNVPEDIVPMFEIVEKNFNHVIKQI</sequence>
<dbReference type="RefSeq" id="WP_067092016.1">
    <property type="nucleotide sequence ID" value="NZ_LWMV01000188.1"/>
</dbReference>